<evidence type="ECO:0000256" key="3">
    <source>
        <dbReference type="ARBA" id="ARBA00020984"/>
    </source>
</evidence>
<comment type="subcellular location">
    <subcellularLocation>
        <location evidence="1">Golgi apparatus membrane</location>
        <topology evidence="1">Peripheral membrane protein</topology>
    </subcellularLocation>
</comment>
<evidence type="ECO:0000256" key="6">
    <source>
        <dbReference type="ARBA" id="ARBA00023034"/>
    </source>
</evidence>
<evidence type="ECO:0000256" key="9">
    <source>
        <dbReference type="SAM" id="MobiDB-lite"/>
    </source>
</evidence>
<keyword evidence="11" id="KW-1185">Reference proteome</keyword>
<reference evidence="10 11" key="1">
    <citation type="submission" date="2014-04" db="EMBL/GenBank/DDBJ databases">
        <authorList>
            <consortium name="DOE Joint Genome Institute"/>
            <person name="Kuo A."/>
            <person name="Zuccaro A."/>
            <person name="Kohler A."/>
            <person name="Nagy L.G."/>
            <person name="Floudas D."/>
            <person name="Copeland A."/>
            <person name="Barry K.W."/>
            <person name="Cichocki N."/>
            <person name="Veneault-Fourrey C."/>
            <person name="LaButti K."/>
            <person name="Lindquist E.A."/>
            <person name="Lipzen A."/>
            <person name="Lundell T."/>
            <person name="Morin E."/>
            <person name="Murat C."/>
            <person name="Sun H."/>
            <person name="Tunlid A."/>
            <person name="Henrissat B."/>
            <person name="Grigoriev I.V."/>
            <person name="Hibbett D.S."/>
            <person name="Martin F."/>
            <person name="Nordberg H.P."/>
            <person name="Cantor M.N."/>
            <person name="Hua S.X."/>
        </authorList>
    </citation>
    <scope>NUCLEOTIDE SEQUENCE [LARGE SCALE GENOMIC DNA]</scope>
    <source>
        <strain evidence="10 11">MAFF 305830</strain>
    </source>
</reference>
<sequence length="1324" mass="147277">MGVDETKRHRETSFGPPSEIVRVNEFVGEASASIQDITKDLAGLWKKIKKPTRDHASLDELEAQTAHMMNQENLRNVLNQRYIDHAIQRKEHDTVTPPSQAESEGPRLMLLLDQNPLTHWPPPKQSLYYFRKNNKTEENALTALRLTENGATIETDVALITISYYSRLTKASNRNDVWAHGYTLDATYAFLSTQTLQDVYDTLPCHSKNLPEEVWENGQLIGYNATTDTTKPLDGGIVMDRCAYGDGKSPWARHMVDMSKKSQTSGSIQETKILKDTTLGDVDLRVQNPYWVLHQGNWNHSDPQEGYPIGLYLSKQPHPTCHHCGRNPVTLAINGDPRLGESPSRICETCWKIMGLPKMSDLDDSQTFTTADIAASLDSWTGPLSEWINDLIEGDALDASNEIEGSQSRPVDLTELDNRVIKLATKLEVACQDTSSQLERTIEDISRNVPRLNFDLQFMRESALALQRELNTIHSSSGAPVGVAPNDSTSKALEQLQFLDSVKKGMEAARAVLQEAENWSTLESEITSLIKEASYAKAAIRLSEAAKSMSVFQHTPEYESRRTLMINLQNQTEAALSAALVAAINVRDVMACKNFHEIFGKIERDGEFRNYYFGARRLNIQDLWSTTSLSDVQTENEASKNGHSLRFSELLARFFGELLTLVNEERSAIPSIFSTAPDPTIILSLFIQSIFEALAPSLSQRLSGMAAHYGSAALPELIKAFKMAEDFAIKVEKITEKMILAKTGGIGPTSPTREDAHKSHSRHKSKRLSISRRMPSHRTSISFASPFTADLADHSWEHVLFEPFIDFQCEYGALEKRFMDEALMEIDREHSRVPEEDTEMQARSLRERAIDVYTAADDGLGRCLAFTHGYGIVGIIQAVDHLFTQFYHRARSSFLLQPKNLARGQSGSDSNALGNTFEDELLSQEELALFQLALNLLNTARAFKERLDGLDLKFATELTQVSQVLRVSNSNPNGHYIAGTPRGEAELLAQSSLNSMNLVNLFETIEVHTPNPPFSAGLAGSFGSAQASAASGSAIRSDPTTPSARPQIILKGSFKALTEFSRAIQTFLQQLILSPLMSNFSTYHSLPIWSSTESQSQKPKTYEFAVPTFSLSATPTMQRVCDGLRALPRMFEDYAGDDEALGFSLETLPFVERDIGLKEYLEWTTHGQNSSLERNPRSSPRSKRLSISSPSFHRLTLPGGTSGKPPALSADLISSAWISSMTLKLLSHLTGNILPQIRTLSNSGSAQLAYDLEDLCNIARALNADWEDLERWRECCEMSNEEGRRRWLAVQGVSAFAQGSSAAQEVDSDGIIKLVARMRGWTSQ</sequence>
<reference evidence="11" key="2">
    <citation type="submission" date="2015-01" db="EMBL/GenBank/DDBJ databases">
        <title>Evolutionary Origins and Diversification of the Mycorrhizal Mutualists.</title>
        <authorList>
            <consortium name="DOE Joint Genome Institute"/>
            <consortium name="Mycorrhizal Genomics Consortium"/>
            <person name="Kohler A."/>
            <person name="Kuo A."/>
            <person name="Nagy L.G."/>
            <person name="Floudas D."/>
            <person name="Copeland A."/>
            <person name="Barry K.W."/>
            <person name="Cichocki N."/>
            <person name="Veneault-Fourrey C."/>
            <person name="LaButti K."/>
            <person name="Lindquist E.A."/>
            <person name="Lipzen A."/>
            <person name="Lundell T."/>
            <person name="Morin E."/>
            <person name="Murat C."/>
            <person name="Riley R."/>
            <person name="Ohm R."/>
            <person name="Sun H."/>
            <person name="Tunlid A."/>
            <person name="Henrissat B."/>
            <person name="Grigoriev I.V."/>
            <person name="Hibbett D.S."/>
            <person name="Martin F."/>
        </authorList>
    </citation>
    <scope>NUCLEOTIDE SEQUENCE [LARGE SCALE GENOMIC DNA]</scope>
    <source>
        <strain evidence="11">MAFF 305830</strain>
    </source>
</reference>
<protein>
    <recommendedName>
        <fullName evidence="3">Conserved oligomeric Golgi complex subunit 7</fullName>
    </recommendedName>
    <alternativeName>
        <fullName evidence="8">Component of oligomeric Golgi complex 7</fullName>
    </alternativeName>
</protein>
<proteinExistence type="inferred from homology"/>
<dbReference type="OrthoDB" id="249612at2759"/>
<keyword evidence="6" id="KW-0333">Golgi apparatus</keyword>
<evidence type="ECO:0000313" key="11">
    <source>
        <dbReference type="Proteomes" id="UP000054097"/>
    </source>
</evidence>
<dbReference type="GO" id="GO:0006886">
    <property type="term" value="P:intracellular protein transport"/>
    <property type="evidence" value="ECO:0007669"/>
    <property type="project" value="InterPro"/>
</dbReference>
<evidence type="ECO:0000256" key="8">
    <source>
        <dbReference type="ARBA" id="ARBA00031345"/>
    </source>
</evidence>
<dbReference type="GO" id="GO:0017119">
    <property type="term" value="C:Golgi transport complex"/>
    <property type="evidence" value="ECO:0007669"/>
    <property type="project" value="InterPro"/>
</dbReference>
<accession>A0A0C2XNU6</accession>
<dbReference type="Pfam" id="PF10191">
    <property type="entry name" value="COG7"/>
    <property type="match status" value="2"/>
</dbReference>
<dbReference type="InterPro" id="IPR019335">
    <property type="entry name" value="COG7"/>
</dbReference>
<feature type="region of interest" description="Disordered" evidence="9">
    <location>
        <begin position="743"/>
        <end position="774"/>
    </location>
</feature>
<keyword evidence="5" id="KW-0653">Protein transport</keyword>
<dbReference type="EMBL" id="KN824284">
    <property type="protein sequence ID" value="KIM30617.1"/>
    <property type="molecule type" value="Genomic_DNA"/>
</dbReference>
<evidence type="ECO:0000313" key="10">
    <source>
        <dbReference type="EMBL" id="KIM30617.1"/>
    </source>
</evidence>
<dbReference type="Proteomes" id="UP000054097">
    <property type="component" value="Unassembled WGS sequence"/>
</dbReference>
<dbReference type="PANTHER" id="PTHR21443">
    <property type="entry name" value="CONSERVED OLIGOMERIC GOLGI COMPLEX COMPONENT 7"/>
    <property type="match status" value="1"/>
</dbReference>
<dbReference type="GO" id="GO:0006890">
    <property type="term" value="P:retrograde vesicle-mediated transport, Golgi to endoplasmic reticulum"/>
    <property type="evidence" value="ECO:0007669"/>
    <property type="project" value="TreeGrafter"/>
</dbReference>
<evidence type="ECO:0000256" key="1">
    <source>
        <dbReference type="ARBA" id="ARBA00004395"/>
    </source>
</evidence>
<evidence type="ECO:0000256" key="7">
    <source>
        <dbReference type="ARBA" id="ARBA00023136"/>
    </source>
</evidence>
<keyword evidence="7" id="KW-0472">Membrane</keyword>
<dbReference type="STRING" id="933852.A0A0C2XNU6"/>
<comment type="similarity">
    <text evidence="2">Belongs to the COG7 family.</text>
</comment>
<feature type="region of interest" description="Disordered" evidence="9">
    <location>
        <begin position="1168"/>
        <end position="1203"/>
    </location>
</feature>
<dbReference type="GO" id="GO:0007030">
    <property type="term" value="P:Golgi organization"/>
    <property type="evidence" value="ECO:0007669"/>
    <property type="project" value="TreeGrafter"/>
</dbReference>
<dbReference type="GO" id="GO:0000139">
    <property type="term" value="C:Golgi membrane"/>
    <property type="evidence" value="ECO:0007669"/>
    <property type="project" value="UniProtKB-SubCell"/>
</dbReference>
<dbReference type="PANTHER" id="PTHR21443:SF0">
    <property type="entry name" value="CONSERVED OLIGOMERIC GOLGI COMPLEX SUBUNIT 7"/>
    <property type="match status" value="1"/>
</dbReference>
<keyword evidence="4" id="KW-0813">Transport</keyword>
<organism evidence="10 11">
    <name type="scientific">Serendipita vermifera MAFF 305830</name>
    <dbReference type="NCBI Taxonomy" id="933852"/>
    <lineage>
        <taxon>Eukaryota</taxon>
        <taxon>Fungi</taxon>
        <taxon>Dikarya</taxon>
        <taxon>Basidiomycota</taxon>
        <taxon>Agaricomycotina</taxon>
        <taxon>Agaricomycetes</taxon>
        <taxon>Sebacinales</taxon>
        <taxon>Serendipitaceae</taxon>
        <taxon>Serendipita</taxon>
    </lineage>
</organism>
<gene>
    <name evidence="10" type="ORF">M408DRAFT_7640</name>
</gene>
<dbReference type="HOGENOM" id="CLU_006044_0_0_1"/>
<dbReference type="InterPro" id="IPR022042">
    <property type="entry name" value="snRNA-activating_su3"/>
</dbReference>
<name>A0A0C2XNU6_SERVB</name>
<evidence type="ECO:0000256" key="5">
    <source>
        <dbReference type="ARBA" id="ARBA00022927"/>
    </source>
</evidence>
<evidence type="ECO:0000256" key="4">
    <source>
        <dbReference type="ARBA" id="ARBA00022448"/>
    </source>
</evidence>
<dbReference type="Pfam" id="PF12251">
    <property type="entry name" value="SNAPC3"/>
    <property type="match status" value="1"/>
</dbReference>
<evidence type="ECO:0000256" key="2">
    <source>
        <dbReference type="ARBA" id="ARBA00005831"/>
    </source>
</evidence>
<feature type="compositionally biased region" description="Basic residues" evidence="9">
    <location>
        <begin position="759"/>
        <end position="774"/>
    </location>
</feature>